<protein>
    <submittedName>
        <fullName evidence="5">HdeA/HdeB family protein</fullName>
    </submittedName>
</protein>
<keyword evidence="3" id="KW-0143">Chaperone</keyword>
<proteinExistence type="predicted"/>
<organism evidence="5 6">
    <name type="scientific">Candidatus Electronema aureum</name>
    <dbReference type="NCBI Taxonomy" id="2005002"/>
    <lineage>
        <taxon>Bacteria</taxon>
        <taxon>Pseudomonadati</taxon>
        <taxon>Thermodesulfobacteriota</taxon>
        <taxon>Desulfobulbia</taxon>
        <taxon>Desulfobulbales</taxon>
        <taxon>Desulfobulbaceae</taxon>
        <taxon>Candidatus Electronema</taxon>
    </lineage>
</organism>
<evidence type="ECO:0000256" key="4">
    <source>
        <dbReference type="SAM" id="SignalP"/>
    </source>
</evidence>
<accession>A0A521FZZ1</accession>
<feature type="signal peptide" evidence="4">
    <location>
        <begin position="1"/>
        <end position="26"/>
    </location>
</feature>
<sequence>MRKTKKAALLAMLLLLSIVVVTGVQAAEKEIKKDEKVDMATYTCADLLAENEDEVGMILLWVDGYLSGKTNDTVINMTFIGELAENVGKKCGENGKAKLLDVVKELTE</sequence>
<dbReference type="InterPro" id="IPR038303">
    <property type="entry name" value="HdeA/HdeB_sf"/>
</dbReference>
<dbReference type="EMBL" id="NQJD01000029">
    <property type="protein sequence ID" value="TAA74344.1"/>
    <property type="molecule type" value="Genomic_DNA"/>
</dbReference>
<evidence type="ECO:0000313" key="5">
    <source>
        <dbReference type="EMBL" id="TAA74344.1"/>
    </source>
</evidence>
<keyword evidence="2" id="KW-0574">Periplasm</keyword>
<name>A0A521FZZ1_9BACT</name>
<dbReference type="Gene3D" id="1.10.890.10">
    <property type="entry name" value="HNS-dependent expression A"/>
    <property type="match status" value="1"/>
</dbReference>
<gene>
    <name evidence="5" type="ORF">CDV28_1299</name>
</gene>
<evidence type="ECO:0000256" key="2">
    <source>
        <dbReference type="ARBA" id="ARBA00022764"/>
    </source>
</evidence>
<evidence type="ECO:0000313" key="6">
    <source>
        <dbReference type="Proteomes" id="UP000316238"/>
    </source>
</evidence>
<keyword evidence="6" id="KW-1185">Reference proteome</keyword>
<dbReference type="Pfam" id="PF06411">
    <property type="entry name" value="HdeA"/>
    <property type="match status" value="1"/>
</dbReference>
<dbReference type="Proteomes" id="UP000316238">
    <property type="component" value="Unassembled WGS sequence"/>
</dbReference>
<dbReference type="InterPro" id="IPR010486">
    <property type="entry name" value="HNS-dep_expression_A/B"/>
</dbReference>
<dbReference type="AlphaFoldDB" id="A0A521FZZ1"/>
<keyword evidence="1 4" id="KW-0732">Signal</keyword>
<evidence type="ECO:0000256" key="3">
    <source>
        <dbReference type="ARBA" id="ARBA00023186"/>
    </source>
</evidence>
<feature type="chain" id="PRO_5021977841" evidence="4">
    <location>
        <begin position="27"/>
        <end position="108"/>
    </location>
</feature>
<reference evidence="5" key="1">
    <citation type="submission" date="2017-07" db="EMBL/GenBank/DDBJ databases">
        <title>The cable genome - Insights into the physiology and evolution of filamentous bacteria capable of sulfide oxidation via long distance electron transfer.</title>
        <authorList>
            <person name="Thorup C."/>
            <person name="Bjerg J.T."/>
            <person name="Schreiber L."/>
            <person name="Nielsen L.P."/>
            <person name="Kjeldsen K.U."/>
            <person name="Boesen T."/>
            <person name="Boggild A."/>
            <person name="Meysman F."/>
            <person name="Geelhoed J."/>
            <person name="Schramm A."/>
        </authorList>
    </citation>
    <scope>NUCLEOTIDE SEQUENCE [LARGE SCALE GENOMIC DNA]</scope>
    <source>
        <strain evidence="5">GS</strain>
    </source>
</reference>
<comment type="caution">
    <text evidence="5">The sequence shown here is derived from an EMBL/GenBank/DDBJ whole genome shotgun (WGS) entry which is preliminary data.</text>
</comment>
<evidence type="ECO:0000256" key="1">
    <source>
        <dbReference type="ARBA" id="ARBA00022729"/>
    </source>
</evidence>